<dbReference type="GO" id="GO:0032991">
    <property type="term" value="C:protein-containing complex"/>
    <property type="evidence" value="ECO:0007669"/>
    <property type="project" value="UniProtKB-ARBA"/>
</dbReference>
<dbReference type="PANTHER" id="PTHR14030">
    <property type="entry name" value="MITOTIC CHECKPOINT SERINE/THREONINE-PROTEIN KINASE BUB1"/>
    <property type="match status" value="1"/>
</dbReference>
<name>A0A8H6IH28_9AGAR</name>
<dbReference type="GO" id="GO:0005634">
    <property type="term" value="C:nucleus"/>
    <property type="evidence" value="ECO:0007669"/>
    <property type="project" value="TreeGrafter"/>
</dbReference>
<accession>A0A8H6IH28</accession>
<evidence type="ECO:0000259" key="2">
    <source>
        <dbReference type="PROSITE" id="PS51489"/>
    </source>
</evidence>
<keyword evidence="3" id="KW-0418">Kinase</keyword>
<dbReference type="EMBL" id="JACGCI010000004">
    <property type="protein sequence ID" value="KAF6764243.1"/>
    <property type="molecule type" value="Genomic_DNA"/>
</dbReference>
<dbReference type="Pfam" id="PF08311">
    <property type="entry name" value="Mad3_BUB1_I"/>
    <property type="match status" value="1"/>
</dbReference>
<reference evidence="3 4" key="1">
    <citation type="submission" date="2020-07" db="EMBL/GenBank/DDBJ databases">
        <title>Comparative genomics of pyrophilous fungi reveals a link between fire events and developmental genes.</title>
        <authorList>
            <consortium name="DOE Joint Genome Institute"/>
            <person name="Steindorff A.S."/>
            <person name="Carver A."/>
            <person name="Calhoun S."/>
            <person name="Stillman K."/>
            <person name="Liu H."/>
            <person name="Lipzen A."/>
            <person name="Pangilinan J."/>
            <person name="Labutti K."/>
            <person name="Bruns T.D."/>
            <person name="Grigoriev I.V."/>
        </authorList>
    </citation>
    <scope>NUCLEOTIDE SEQUENCE [LARGE SCALE GENOMIC DNA]</scope>
    <source>
        <strain evidence="3 4">CBS 144469</strain>
    </source>
</reference>
<dbReference type="OrthoDB" id="248495at2759"/>
<dbReference type="Gene3D" id="1.25.40.430">
    <property type="match status" value="1"/>
</dbReference>
<dbReference type="PROSITE" id="PS51489">
    <property type="entry name" value="BUB1_N"/>
    <property type="match status" value="1"/>
</dbReference>
<feature type="region of interest" description="Disordered" evidence="1">
    <location>
        <begin position="214"/>
        <end position="414"/>
    </location>
</feature>
<comment type="caution">
    <text evidence="3">The sequence shown here is derived from an EMBL/GenBank/DDBJ whole genome shotgun (WGS) entry which is preliminary data.</text>
</comment>
<feature type="domain" description="BUB1 N-terminal" evidence="2">
    <location>
        <begin position="66"/>
        <end position="233"/>
    </location>
</feature>
<dbReference type="Proteomes" id="UP000521943">
    <property type="component" value="Unassembled WGS sequence"/>
</dbReference>
<keyword evidence="3" id="KW-0808">Transferase</keyword>
<dbReference type="GO" id="GO:0004672">
    <property type="term" value="F:protein kinase activity"/>
    <property type="evidence" value="ECO:0007669"/>
    <property type="project" value="TreeGrafter"/>
</dbReference>
<feature type="compositionally biased region" description="Basic and acidic residues" evidence="1">
    <location>
        <begin position="280"/>
        <end position="307"/>
    </location>
</feature>
<dbReference type="InterPro" id="IPR015661">
    <property type="entry name" value="Bub1/Mad3"/>
</dbReference>
<evidence type="ECO:0000256" key="1">
    <source>
        <dbReference type="SAM" id="MobiDB-lite"/>
    </source>
</evidence>
<dbReference type="InterPro" id="IPR013212">
    <property type="entry name" value="Mad3/Bub1_I"/>
</dbReference>
<feature type="compositionally biased region" description="Low complexity" evidence="1">
    <location>
        <begin position="348"/>
        <end position="363"/>
    </location>
</feature>
<keyword evidence="4" id="KW-1185">Reference proteome</keyword>
<organism evidence="3 4">
    <name type="scientific">Ephemerocybe angulata</name>
    <dbReference type="NCBI Taxonomy" id="980116"/>
    <lineage>
        <taxon>Eukaryota</taxon>
        <taxon>Fungi</taxon>
        <taxon>Dikarya</taxon>
        <taxon>Basidiomycota</taxon>
        <taxon>Agaricomycotina</taxon>
        <taxon>Agaricomycetes</taxon>
        <taxon>Agaricomycetidae</taxon>
        <taxon>Agaricales</taxon>
        <taxon>Agaricineae</taxon>
        <taxon>Psathyrellaceae</taxon>
        <taxon>Ephemerocybe</taxon>
    </lineage>
</organism>
<feature type="compositionally biased region" description="Low complexity" evidence="1">
    <location>
        <begin position="322"/>
        <end position="335"/>
    </location>
</feature>
<dbReference type="SMART" id="SM00777">
    <property type="entry name" value="Mad3_BUB1_I"/>
    <property type="match status" value="1"/>
</dbReference>
<protein>
    <submittedName>
        <fullName evidence="3">Other/BUB protein kinase</fullName>
    </submittedName>
</protein>
<dbReference type="AlphaFoldDB" id="A0A8H6IH28"/>
<evidence type="ECO:0000313" key="4">
    <source>
        <dbReference type="Proteomes" id="UP000521943"/>
    </source>
</evidence>
<dbReference type="GO" id="GO:0051754">
    <property type="term" value="P:meiotic sister chromatid cohesion, centromeric"/>
    <property type="evidence" value="ECO:0007669"/>
    <property type="project" value="TreeGrafter"/>
</dbReference>
<gene>
    <name evidence="3" type="ORF">DFP72DRAFT_799573</name>
</gene>
<evidence type="ECO:0000313" key="3">
    <source>
        <dbReference type="EMBL" id="KAF6764243.1"/>
    </source>
</evidence>
<sequence>MDFEDEIHQEQEPVVVDFDLLEAAKENVQPLATGRRVTALSALLATPHSQREGKLLATRNRLRINVELALDDEEDGDPLEAFCRLVYWTLENYPQGHSAESGLLELLEEATRVLKDYKEGVYRGDLKYLKLWLLYASYVDKPTIIYRFLEANEIGAEFALLYEEHAAVLERDGRKKEADEVYSLGIARKAQPLDHLKARYDDFQKRMMTNMSIPVVEPPTTRTASSQQPVQRQALATTSTQPSSSSRTLGSGFSSLSSIPSSSSSRLQIFVDPTGEEGETGGKSEWNELESRKTRVKENVPETKKLEGTTIKQIGKAKRIASSRPSSSSASMAPAKGGFAPFVDAPEEASPPAKAAPSQMSSSNAASKAPIAKGGFAPFVDAPQETPTPAGSSAAPPKFTPFRDEDEDSKATAVPVGDSVIKVKKAGLQGPALTTEAEALRKDPLKNYAMFDAEGGGD</sequence>
<feature type="compositionally biased region" description="Low complexity" evidence="1">
    <location>
        <begin position="387"/>
        <end position="397"/>
    </location>
</feature>
<dbReference type="FunFam" id="1.25.40.430:FF:000003">
    <property type="entry name" value="Checkpoint serine/threonine-protein kinase BUB1"/>
    <property type="match status" value="1"/>
</dbReference>
<feature type="compositionally biased region" description="Low complexity" evidence="1">
    <location>
        <begin position="234"/>
        <end position="270"/>
    </location>
</feature>
<proteinExistence type="predicted"/>
<dbReference type="PANTHER" id="PTHR14030:SF4">
    <property type="entry name" value="BUB1 KINASE, ISOFORM A-RELATED"/>
    <property type="match status" value="1"/>
</dbReference>
<feature type="compositionally biased region" description="Polar residues" evidence="1">
    <location>
        <begin position="220"/>
        <end position="231"/>
    </location>
</feature>
<dbReference type="GO" id="GO:0007094">
    <property type="term" value="P:mitotic spindle assembly checkpoint signaling"/>
    <property type="evidence" value="ECO:0007669"/>
    <property type="project" value="InterPro"/>
</dbReference>